<dbReference type="Proteomes" id="UP000218231">
    <property type="component" value="Unassembled WGS sequence"/>
</dbReference>
<evidence type="ECO:0008006" key="4">
    <source>
        <dbReference type="Google" id="ProtNLM"/>
    </source>
</evidence>
<feature type="region of interest" description="Disordered" evidence="1">
    <location>
        <begin position="518"/>
        <end position="549"/>
    </location>
</feature>
<feature type="region of interest" description="Disordered" evidence="1">
    <location>
        <begin position="480"/>
        <end position="501"/>
    </location>
</feature>
<sequence length="549" mass="64136">MVKVSGYFLWEMLEGRELFRNRTRGEFNRNSQEHKGIMTEIYSKASPRLKELCQEEAERMNKDKKEGKNYAKALGNLRAQLTRLTAEGSRPRLTTSKRAATPKELPANLSLAEFLASLEEHEELKVLTYMSREGVNWRRVSNSTQFTCDLRSRTRELKSPENPFNTRFFFLSLFPHTIAFYKDHLLVSPFEISLTEFSFSQGITGQKIWLCRFDLHKVYGEEGEKGIPEWNKMEIAHMEHCIGRPVFPNERSWSIKDPDVVWKEMLEFLGKRKQENSKIIYDVEQHNYVMPAVHYLAHYKDDLETPEQLNTFMHLLLCVQDLALSFNRLFGACKDLHPFAVDRFFVRPLKPLDNRFYCSKHDIFKGRNNENGRLHCPLAHAARMVHSLYHFAMICRFDQFSFHPTKHTYCSSLDPNELYSMGSTFSLPTQAELTLPVAAPETTAPCGRVWSVEDYMMKSLQEMEKMERRKEIELQTRNGQEEALQNGSLNGQMEQRSGNRFDPRFVPQNLHAALRAEGFTANQHPQRPVTYRDEQPSYLSKTGNRRMEM</sequence>
<evidence type="ECO:0000256" key="1">
    <source>
        <dbReference type="SAM" id="MobiDB-lite"/>
    </source>
</evidence>
<name>A0A2A2JH22_9BILA</name>
<dbReference type="AlphaFoldDB" id="A0A2A2JH22"/>
<reference evidence="2 3" key="1">
    <citation type="journal article" date="2017" name="Curr. Biol.">
        <title>Genome architecture and evolution of a unichromosomal asexual nematode.</title>
        <authorList>
            <person name="Fradin H."/>
            <person name="Zegar C."/>
            <person name="Gutwein M."/>
            <person name="Lucas J."/>
            <person name="Kovtun M."/>
            <person name="Corcoran D."/>
            <person name="Baugh L.R."/>
            <person name="Kiontke K."/>
            <person name="Gunsalus K."/>
            <person name="Fitch D.H."/>
            <person name="Piano F."/>
        </authorList>
    </citation>
    <scope>NUCLEOTIDE SEQUENCE [LARGE SCALE GENOMIC DNA]</scope>
    <source>
        <strain evidence="2">PF1309</strain>
    </source>
</reference>
<keyword evidence="3" id="KW-1185">Reference proteome</keyword>
<dbReference type="EMBL" id="LIAE01010443">
    <property type="protein sequence ID" value="PAV60924.1"/>
    <property type="molecule type" value="Genomic_DNA"/>
</dbReference>
<gene>
    <name evidence="2" type="ORF">WR25_12104</name>
</gene>
<organism evidence="2 3">
    <name type="scientific">Diploscapter pachys</name>
    <dbReference type="NCBI Taxonomy" id="2018661"/>
    <lineage>
        <taxon>Eukaryota</taxon>
        <taxon>Metazoa</taxon>
        <taxon>Ecdysozoa</taxon>
        <taxon>Nematoda</taxon>
        <taxon>Chromadorea</taxon>
        <taxon>Rhabditida</taxon>
        <taxon>Rhabditina</taxon>
        <taxon>Rhabditomorpha</taxon>
        <taxon>Rhabditoidea</taxon>
        <taxon>Rhabditidae</taxon>
        <taxon>Diploscapter</taxon>
    </lineage>
</organism>
<accession>A0A2A2JH22</accession>
<evidence type="ECO:0000313" key="3">
    <source>
        <dbReference type="Proteomes" id="UP000218231"/>
    </source>
</evidence>
<evidence type="ECO:0000313" key="2">
    <source>
        <dbReference type="EMBL" id="PAV60924.1"/>
    </source>
</evidence>
<protein>
    <recommendedName>
        <fullName evidence="4">Maelstrom domain-containing protein</fullName>
    </recommendedName>
</protein>
<feature type="compositionally biased region" description="Polar residues" evidence="1">
    <location>
        <begin position="480"/>
        <end position="496"/>
    </location>
</feature>
<proteinExistence type="predicted"/>
<comment type="caution">
    <text evidence="2">The sequence shown here is derived from an EMBL/GenBank/DDBJ whole genome shotgun (WGS) entry which is preliminary data.</text>
</comment>